<accession>E4XVR4</accession>
<dbReference type="InParanoid" id="E4XVR4"/>
<protein>
    <submittedName>
        <fullName evidence="1">Uncharacterized protein</fullName>
    </submittedName>
</protein>
<evidence type="ECO:0000313" key="2">
    <source>
        <dbReference type="Proteomes" id="UP000001307"/>
    </source>
</evidence>
<dbReference type="AlphaFoldDB" id="E4XVR4"/>
<name>E4XVR4_OIKDI</name>
<dbReference type="EMBL" id="FN653219">
    <property type="protein sequence ID" value="CBY13782.1"/>
    <property type="molecule type" value="Genomic_DNA"/>
</dbReference>
<proteinExistence type="predicted"/>
<gene>
    <name evidence="1" type="ORF">GSOID_T00006710001</name>
</gene>
<dbReference type="Proteomes" id="UP000001307">
    <property type="component" value="Unassembled WGS sequence"/>
</dbReference>
<sequence length="57" mass="6975">MLEAEPENEEEPIVDITKEQLESKRKELLNDLWWLQHSILSRRQNLNQRKEPEFQQS</sequence>
<keyword evidence="2" id="KW-1185">Reference proteome</keyword>
<organism evidence="1">
    <name type="scientific">Oikopleura dioica</name>
    <name type="common">Tunicate</name>
    <dbReference type="NCBI Taxonomy" id="34765"/>
    <lineage>
        <taxon>Eukaryota</taxon>
        <taxon>Metazoa</taxon>
        <taxon>Chordata</taxon>
        <taxon>Tunicata</taxon>
        <taxon>Appendicularia</taxon>
        <taxon>Copelata</taxon>
        <taxon>Oikopleuridae</taxon>
        <taxon>Oikopleura</taxon>
    </lineage>
</organism>
<evidence type="ECO:0000313" key="1">
    <source>
        <dbReference type="EMBL" id="CBY13782.1"/>
    </source>
</evidence>
<reference evidence="1" key="1">
    <citation type="journal article" date="2010" name="Science">
        <title>Plasticity of animal genome architecture unmasked by rapid evolution of a pelagic tunicate.</title>
        <authorList>
            <person name="Denoeud F."/>
            <person name="Henriet S."/>
            <person name="Mungpakdee S."/>
            <person name="Aury J.M."/>
            <person name="Da Silva C."/>
            <person name="Brinkmann H."/>
            <person name="Mikhaleva J."/>
            <person name="Olsen L.C."/>
            <person name="Jubin C."/>
            <person name="Canestro C."/>
            <person name="Bouquet J.M."/>
            <person name="Danks G."/>
            <person name="Poulain J."/>
            <person name="Campsteijn C."/>
            <person name="Adamski M."/>
            <person name="Cross I."/>
            <person name="Yadetie F."/>
            <person name="Muffato M."/>
            <person name="Louis A."/>
            <person name="Butcher S."/>
            <person name="Tsagkogeorga G."/>
            <person name="Konrad A."/>
            <person name="Singh S."/>
            <person name="Jensen M.F."/>
            <person name="Cong E.H."/>
            <person name="Eikeseth-Otteraa H."/>
            <person name="Noel B."/>
            <person name="Anthouard V."/>
            <person name="Porcel B.M."/>
            <person name="Kachouri-Lafond R."/>
            <person name="Nishino A."/>
            <person name="Ugolini M."/>
            <person name="Chourrout P."/>
            <person name="Nishida H."/>
            <person name="Aasland R."/>
            <person name="Huzurbazar S."/>
            <person name="Westhof E."/>
            <person name="Delsuc F."/>
            <person name="Lehrach H."/>
            <person name="Reinhardt R."/>
            <person name="Weissenbach J."/>
            <person name="Roy S.W."/>
            <person name="Artiguenave F."/>
            <person name="Postlethwait J.H."/>
            <person name="Manak J.R."/>
            <person name="Thompson E.M."/>
            <person name="Jaillon O."/>
            <person name="Du Pasquier L."/>
            <person name="Boudinot P."/>
            <person name="Liberles D.A."/>
            <person name="Volff J.N."/>
            <person name="Philippe H."/>
            <person name="Lenhard B."/>
            <person name="Roest Crollius H."/>
            <person name="Wincker P."/>
            <person name="Chourrout D."/>
        </authorList>
    </citation>
    <scope>NUCLEOTIDE SEQUENCE [LARGE SCALE GENOMIC DNA]</scope>
</reference>